<dbReference type="Pfam" id="PF20545">
    <property type="entry name" value="DUF6759"/>
    <property type="match status" value="1"/>
</dbReference>
<reference evidence="2 4" key="1">
    <citation type="submission" date="2017-02" db="EMBL/GenBank/DDBJ databases">
        <authorList>
            <person name="Varghese N."/>
            <person name="Submissions S."/>
        </authorList>
    </citation>
    <scope>NUCLEOTIDE SEQUENCE [LARGE SCALE GENOMIC DNA]</scope>
    <source>
        <strain evidence="2 4">DSM 16775</strain>
    </source>
</reference>
<evidence type="ECO:0000313" key="3">
    <source>
        <dbReference type="EMBL" id="SQA86937.1"/>
    </source>
</evidence>
<evidence type="ECO:0000313" key="4">
    <source>
        <dbReference type="Proteomes" id="UP000190669"/>
    </source>
</evidence>
<sequence length="173" mass="19475">MAIKQAFLSLIKNLNLNLEYITMKKFHLFSLLTTLFLSSCGTVNQNTRQPTRRPFPTPSNIGTKTNFAAQTEREYQALLKTYKPETTEVLNSLFNDSSNSPNVSITVENQSNCNMVLTISSKNYFKKIPIGAHKTGAVMAPKNQNYNLSGMLCNSVYEKTKFITNSFNIKLSN</sequence>
<evidence type="ECO:0000259" key="1">
    <source>
        <dbReference type="Pfam" id="PF20545"/>
    </source>
</evidence>
<protein>
    <recommendedName>
        <fullName evidence="1">DUF6759 domain-containing protein</fullName>
    </recommendedName>
</protein>
<dbReference type="AlphaFoldDB" id="A0AAX2II10"/>
<dbReference type="Proteomes" id="UP000251937">
    <property type="component" value="Unassembled WGS sequence"/>
</dbReference>
<gene>
    <name evidence="3" type="ORF">NCTC11212_00339</name>
    <name evidence="2" type="ORF">SAMN05421800_11096</name>
</gene>
<name>A0AAX2II10_9FLAO</name>
<comment type="caution">
    <text evidence="3">The sequence shown here is derived from an EMBL/GenBank/DDBJ whole genome shotgun (WGS) entry which is preliminary data.</text>
</comment>
<evidence type="ECO:0000313" key="5">
    <source>
        <dbReference type="Proteomes" id="UP000251937"/>
    </source>
</evidence>
<dbReference type="Proteomes" id="UP000190669">
    <property type="component" value="Unassembled WGS sequence"/>
</dbReference>
<feature type="domain" description="DUF6759" evidence="1">
    <location>
        <begin position="84"/>
        <end position="172"/>
    </location>
</feature>
<proteinExistence type="predicted"/>
<dbReference type="EMBL" id="UAVR01000002">
    <property type="protein sequence ID" value="SQA86937.1"/>
    <property type="molecule type" value="Genomic_DNA"/>
</dbReference>
<accession>A0AAX2II10</accession>
<organism evidence="3 5">
    <name type="scientific">Chryseobacterium balustinum</name>
    <dbReference type="NCBI Taxonomy" id="246"/>
    <lineage>
        <taxon>Bacteria</taxon>
        <taxon>Pseudomonadati</taxon>
        <taxon>Bacteroidota</taxon>
        <taxon>Flavobacteriia</taxon>
        <taxon>Flavobacteriales</taxon>
        <taxon>Weeksellaceae</taxon>
        <taxon>Chryseobacterium group</taxon>
        <taxon>Chryseobacterium</taxon>
    </lineage>
</organism>
<keyword evidence="4" id="KW-1185">Reference proteome</keyword>
<dbReference type="EMBL" id="FUZE01000010">
    <property type="protein sequence ID" value="SKB84516.1"/>
    <property type="molecule type" value="Genomic_DNA"/>
</dbReference>
<dbReference type="InterPro" id="IPR046647">
    <property type="entry name" value="DUF6759"/>
</dbReference>
<evidence type="ECO:0000313" key="2">
    <source>
        <dbReference type="EMBL" id="SKB84516.1"/>
    </source>
</evidence>
<reference evidence="3 5" key="2">
    <citation type="submission" date="2018-06" db="EMBL/GenBank/DDBJ databases">
        <authorList>
            <consortium name="Pathogen Informatics"/>
            <person name="Doyle S."/>
        </authorList>
    </citation>
    <scope>NUCLEOTIDE SEQUENCE [LARGE SCALE GENOMIC DNA]</scope>
    <source>
        <strain evidence="3 5">NCTC11212</strain>
    </source>
</reference>